<evidence type="ECO:0000313" key="2">
    <source>
        <dbReference type="Ensembl" id="ENSONIP00000043824.1"/>
    </source>
</evidence>
<dbReference type="PROSITE" id="PS50209">
    <property type="entry name" value="CARD"/>
    <property type="match status" value="1"/>
</dbReference>
<reference evidence="2" key="3">
    <citation type="submission" date="2025-09" db="UniProtKB">
        <authorList>
            <consortium name="Ensembl"/>
        </authorList>
    </citation>
    <scope>IDENTIFICATION</scope>
</reference>
<dbReference type="Ensembl" id="ENSONIT00000073168.1">
    <property type="protein sequence ID" value="ENSONIP00000043824.1"/>
    <property type="gene ID" value="ENSONIG00000029886.1"/>
</dbReference>
<proteinExistence type="predicted"/>
<protein>
    <recommendedName>
        <fullName evidence="1">CARD domain-containing protein</fullName>
    </recommendedName>
</protein>
<organism evidence="2 3">
    <name type="scientific">Oreochromis niloticus</name>
    <name type="common">Nile tilapia</name>
    <name type="synonym">Tilapia nilotica</name>
    <dbReference type="NCBI Taxonomy" id="8128"/>
    <lineage>
        <taxon>Eukaryota</taxon>
        <taxon>Metazoa</taxon>
        <taxon>Chordata</taxon>
        <taxon>Craniata</taxon>
        <taxon>Vertebrata</taxon>
        <taxon>Euteleostomi</taxon>
        <taxon>Actinopterygii</taxon>
        <taxon>Neopterygii</taxon>
        <taxon>Teleostei</taxon>
        <taxon>Neoteleostei</taxon>
        <taxon>Acanthomorphata</taxon>
        <taxon>Ovalentaria</taxon>
        <taxon>Cichlomorphae</taxon>
        <taxon>Cichliformes</taxon>
        <taxon>Cichlidae</taxon>
        <taxon>African cichlids</taxon>
        <taxon>Pseudocrenilabrinae</taxon>
        <taxon>Oreochromini</taxon>
        <taxon>Oreochromis</taxon>
    </lineage>
</organism>
<dbReference type="InParanoid" id="A0A669C8P8"/>
<evidence type="ECO:0000259" key="1">
    <source>
        <dbReference type="PROSITE" id="PS50209"/>
    </source>
</evidence>
<dbReference type="SUPFAM" id="SSF47986">
    <property type="entry name" value="DEATH domain"/>
    <property type="match status" value="1"/>
</dbReference>
<sequence>MASLPPDKRLFSVRIQFVEKVSDSTLNHLLDRLLQEEIITMEGMEVARIKPRAERLDKHLFGTGSKH</sequence>
<accession>A0A669C8P8</accession>
<dbReference type="InterPro" id="IPR011029">
    <property type="entry name" value="DEATH-like_dom_sf"/>
</dbReference>
<dbReference type="GeneTree" id="ENSGT00940000176951"/>
<dbReference type="GO" id="GO:0042981">
    <property type="term" value="P:regulation of apoptotic process"/>
    <property type="evidence" value="ECO:0007669"/>
    <property type="project" value="InterPro"/>
</dbReference>
<feature type="domain" description="CARD" evidence="1">
    <location>
        <begin position="14"/>
        <end position="58"/>
    </location>
</feature>
<keyword evidence="3" id="KW-1185">Reference proteome</keyword>
<evidence type="ECO:0000313" key="3">
    <source>
        <dbReference type="Proteomes" id="UP000005207"/>
    </source>
</evidence>
<name>A0A669C8P8_ORENI</name>
<reference evidence="3" key="1">
    <citation type="submission" date="2012-01" db="EMBL/GenBank/DDBJ databases">
        <title>The Genome Sequence of Oreochromis niloticus (Nile Tilapia).</title>
        <authorList>
            <consortium name="Broad Institute Genome Assembly Team"/>
            <consortium name="Broad Institute Sequencing Platform"/>
            <person name="Di Palma F."/>
            <person name="Johnson J."/>
            <person name="Lander E.S."/>
            <person name="Lindblad-Toh K."/>
        </authorList>
    </citation>
    <scope>NUCLEOTIDE SEQUENCE [LARGE SCALE GENOMIC DNA]</scope>
</reference>
<dbReference type="Proteomes" id="UP000005207">
    <property type="component" value="Linkage group LG7"/>
</dbReference>
<dbReference type="AlphaFoldDB" id="A0A669C8P8"/>
<dbReference type="Gene3D" id="1.10.533.10">
    <property type="entry name" value="Death Domain, Fas"/>
    <property type="match status" value="1"/>
</dbReference>
<dbReference type="InterPro" id="IPR001315">
    <property type="entry name" value="CARD"/>
</dbReference>
<reference evidence="2" key="2">
    <citation type="submission" date="2025-08" db="UniProtKB">
        <authorList>
            <consortium name="Ensembl"/>
        </authorList>
    </citation>
    <scope>IDENTIFICATION</scope>
</reference>